<comment type="similarity">
    <text evidence="1">Belongs to the ABC transporter superfamily.</text>
</comment>
<keyword evidence="2" id="KW-0813">Transport</keyword>
<dbReference type="SMART" id="SM00382">
    <property type="entry name" value="AAA"/>
    <property type="match status" value="1"/>
</dbReference>
<dbReference type="GO" id="GO:0005524">
    <property type="term" value="F:ATP binding"/>
    <property type="evidence" value="ECO:0007669"/>
    <property type="project" value="UniProtKB-KW"/>
</dbReference>
<dbReference type="InterPro" id="IPR003439">
    <property type="entry name" value="ABC_transporter-like_ATP-bd"/>
</dbReference>
<dbReference type="InterPro" id="IPR050319">
    <property type="entry name" value="ABC_transp_ATP-bind"/>
</dbReference>
<proteinExistence type="inferred from homology"/>
<dbReference type="GO" id="GO:0015833">
    <property type="term" value="P:peptide transport"/>
    <property type="evidence" value="ECO:0007669"/>
    <property type="project" value="InterPro"/>
</dbReference>
<dbReference type="Pfam" id="PF00005">
    <property type="entry name" value="ABC_tran"/>
    <property type="match status" value="1"/>
</dbReference>
<evidence type="ECO:0000256" key="1">
    <source>
        <dbReference type="ARBA" id="ARBA00005417"/>
    </source>
</evidence>
<dbReference type="AlphaFoldDB" id="A0A7C1CVA9"/>
<dbReference type="InterPro" id="IPR027417">
    <property type="entry name" value="P-loop_NTPase"/>
</dbReference>
<dbReference type="SUPFAM" id="SSF52540">
    <property type="entry name" value="P-loop containing nucleoside triphosphate hydrolases"/>
    <property type="match status" value="1"/>
</dbReference>
<feature type="domain" description="ABC transporter" evidence="5">
    <location>
        <begin position="6"/>
        <end position="255"/>
    </location>
</feature>
<keyword evidence="3" id="KW-0547">Nucleotide-binding</keyword>
<evidence type="ECO:0000259" key="5">
    <source>
        <dbReference type="PROSITE" id="PS50893"/>
    </source>
</evidence>
<protein>
    <submittedName>
        <fullName evidence="6">ATP-binding cassette domain-containing protein</fullName>
    </submittedName>
</protein>
<dbReference type="FunFam" id="3.40.50.300:FF:000016">
    <property type="entry name" value="Oligopeptide ABC transporter ATP-binding component"/>
    <property type="match status" value="1"/>
</dbReference>
<evidence type="ECO:0000256" key="3">
    <source>
        <dbReference type="ARBA" id="ARBA00022741"/>
    </source>
</evidence>
<evidence type="ECO:0000313" key="6">
    <source>
        <dbReference type="EMBL" id="HDP77675.1"/>
    </source>
</evidence>
<dbReference type="InterPro" id="IPR013563">
    <property type="entry name" value="Oligopep_ABC_C"/>
</dbReference>
<dbReference type="CDD" id="cd03257">
    <property type="entry name" value="ABC_NikE_OppD_transporters"/>
    <property type="match status" value="1"/>
</dbReference>
<dbReference type="NCBIfam" id="TIGR01727">
    <property type="entry name" value="oligo_HPY"/>
    <property type="match status" value="1"/>
</dbReference>
<evidence type="ECO:0000256" key="2">
    <source>
        <dbReference type="ARBA" id="ARBA00022448"/>
    </source>
</evidence>
<name>A0A7C1CVA9_9BACT</name>
<organism evidence="6">
    <name type="scientific">Mesotoga infera</name>
    <dbReference type="NCBI Taxonomy" id="1236046"/>
    <lineage>
        <taxon>Bacteria</taxon>
        <taxon>Thermotogati</taxon>
        <taxon>Thermotogota</taxon>
        <taxon>Thermotogae</taxon>
        <taxon>Kosmotogales</taxon>
        <taxon>Kosmotogaceae</taxon>
        <taxon>Mesotoga</taxon>
    </lineage>
</organism>
<dbReference type="GO" id="GO:0016887">
    <property type="term" value="F:ATP hydrolysis activity"/>
    <property type="evidence" value="ECO:0007669"/>
    <property type="project" value="InterPro"/>
</dbReference>
<dbReference type="PANTHER" id="PTHR43776:SF7">
    <property type="entry name" value="D,D-DIPEPTIDE TRANSPORT ATP-BINDING PROTEIN DDPF-RELATED"/>
    <property type="match status" value="1"/>
</dbReference>
<comment type="caution">
    <text evidence="6">The sequence shown here is derived from an EMBL/GenBank/DDBJ whole genome shotgun (WGS) entry which is preliminary data.</text>
</comment>
<dbReference type="InterPro" id="IPR017871">
    <property type="entry name" value="ABC_transporter-like_CS"/>
</dbReference>
<accession>A0A7C1CVA9</accession>
<gene>
    <name evidence="6" type="ORF">ENN47_05745</name>
</gene>
<dbReference type="GO" id="GO:0055085">
    <property type="term" value="P:transmembrane transport"/>
    <property type="evidence" value="ECO:0007669"/>
    <property type="project" value="UniProtKB-ARBA"/>
</dbReference>
<dbReference type="PANTHER" id="PTHR43776">
    <property type="entry name" value="TRANSPORT ATP-BINDING PROTEIN"/>
    <property type="match status" value="1"/>
</dbReference>
<dbReference type="Pfam" id="PF08352">
    <property type="entry name" value="oligo_HPY"/>
    <property type="match status" value="1"/>
</dbReference>
<dbReference type="PROSITE" id="PS50893">
    <property type="entry name" value="ABC_TRANSPORTER_2"/>
    <property type="match status" value="1"/>
</dbReference>
<dbReference type="Gene3D" id="3.40.50.300">
    <property type="entry name" value="P-loop containing nucleotide triphosphate hydrolases"/>
    <property type="match status" value="1"/>
</dbReference>
<dbReference type="PROSITE" id="PS00211">
    <property type="entry name" value="ABC_TRANSPORTER_1"/>
    <property type="match status" value="1"/>
</dbReference>
<sequence length="321" mass="36693">MAETLIKIKNLKTYFPVKKSIFSKKLFVRAVDDVNMDIPTGSTFAVVGESGSGKTTLARTVLRLIEPTSGEIEFEGRDILGLKGRDLLEVRRNMQIVFQDPYNSLHPRKLIKNIIGEGMKIHFKITDVEIRDRIAAVLKEVGLIDDHMYRYAHEFSGGQRQRIAFARAMVLKPKFIVLDEPTSALDVSVQAMVLKMMKEIKVQENLTYMFITHNLSLVDYIADRVAVMYVGEVVEMGDKSTIFEHPSHPYTDLLMASNPVPDPKFVREKRLMKGEIPSSINPPSGCRFHNRCPFADERCEREEPELREIKPGHFVRCHYPL</sequence>
<reference evidence="6" key="1">
    <citation type="journal article" date="2020" name="mSystems">
        <title>Genome- and Community-Level Interaction Insights into Carbon Utilization and Element Cycling Functions of Hydrothermarchaeota in Hydrothermal Sediment.</title>
        <authorList>
            <person name="Zhou Z."/>
            <person name="Liu Y."/>
            <person name="Xu W."/>
            <person name="Pan J."/>
            <person name="Luo Z.H."/>
            <person name="Li M."/>
        </authorList>
    </citation>
    <scope>NUCLEOTIDE SEQUENCE [LARGE SCALE GENOMIC DNA]</scope>
    <source>
        <strain evidence="6">SpSt-1179</strain>
    </source>
</reference>
<dbReference type="InterPro" id="IPR003593">
    <property type="entry name" value="AAA+_ATPase"/>
</dbReference>
<keyword evidence="4 6" id="KW-0067">ATP-binding</keyword>
<evidence type="ECO:0000256" key="4">
    <source>
        <dbReference type="ARBA" id="ARBA00022840"/>
    </source>
</evidence>
<dbReference type="EMBL" id="DSBT01000162">
    <property type="protein sequence ID" value="HDP77675.1"/>
    <property type="molecule type" value="Genomic_DNA"/>
</dbReference>
<dbReference type="Proteomes" id="UP000886198">
    <property type="component" value="Unassembled WGS sequence"/>
</dbReference>